<proteinExistence type="predicted"/>
<accession>A0A8E5MGG5</accession>
<gene>
    <name evidence="2" type="ORF">UV8b_03113</name>
</gene>
<evidence type="ECO:0000313" key="3">
    <source>
        <dbReference type="Proteomes" id="UP000027002"/>
    </source>
</evidence>
<dbReference type="RefSeq" id="XP_042996545.1">
    <property type="nucleotide sequence ID" value="XM_043140611.1"/>
</dbReference>
<dbReference type="KEGG" id="uvi:66063891"/>
<sequence>MAPSSQKANYRTYEAQARMVRAIVAAHPEVKWNYKEIASCYGSDMTEHALNHRFRKTKAHAVIIKEGRALGFDMKNLSVDENELPTTKEAVDKNNIAKYFGQSTADGMQFQFRSIKKDAEHIRAVEASGGDVANCLPLSSSALNTPSKPKAPARATPTTGTARKRQRVEIKRSSSDEEALDTEDHSEKDDTPSKRPSKHPQIPNRDCTPSRRAASKASATIARLSARLERENTSDGDGAEENDRPYHSIFGDSDVKPVVCNGRIQSDGPAAYGHGHAPGVAALANTSPDPFMFAAYADSFYRPGETGDYGDGEI</sequence>
<reference evidence="2" key="1">
    <citation type="submission" date="2020-03" db="EMBL/GenBank/DDBJ databases">
        <title>A mixture of massive structural variations and highly conserved coding sequences in Ustilaginoidea virens genome.</title>
        <authorList>
            <person name="Zhang K."/>
            <person name="Zhao Z."/>
            <person name="Zhang Z."/>
            <person name="Li Y."/>
            <person name="Hsiang T."/>
            <person name="Sun W."/>
        </authorList>
    </citation>
    <scope>NUCLEOTIDE SEQUENCE</scope>
    <source>
        <strain evidence="2">UV-8b</strain>
    </source>
</reference>
<feature type="compositionally biased region" description="Low complexity" evidence="1">
    <location>
        <begin position="148"/>
        <end position="161"/>
    </location>
</feature>
<dbReference type="OrthoDB" id="4828117at2759"/>
<feature type="compositionally biased region" description="Basic and acidic residues" evidence="1">
    <location>
        <begin position="182"/>
        <end position="193"/>
    </location>
</feature>
<dbReference type="EMBL" id="CP072754">
    <property type="protein sequence ID" value="QUC18872.1"/>
    <property type="molecule type" value="Genomic_DNA"/>
</dbReference>
<dbReference type="Proteomes" id="UP000027002">
    <property type="component" value="Chromosome 2"/>
</dbReference>
<keyword evidence="3" id="KW-1185">Reference proteome</keyword>
<organism evidence="2 3">
    <name type="scientific">Ustilaginoidea virens</name>
    <name type="common">Rice false smut fungus</name>
    <name type="synonym">Villosiclava virens</name>
    <dbReference type="NCBI Taxonomy" id="1159556"/>
    <lineage>
        <taxon>Eukaryota</taxon>
        <taxon>Fungi</taxon>
        <taxon>Dikarya</taxon>
        <taxon>Ascomycota</taxon>
        <taxon>Pezizomycotina</taxon>
        <taxon>Sordariomycetes</taxon>
        <taxon>Hypocreomycetidae</taxon>
        <taxon>Hypocreales</taxon>
        <taxon>Clavicipitaceae</taxon>
        <taxon>Ustilaginoidea</taxon>
    </lineage>
</organism>
<evidence type="ECO:0000256" key="1">
    <source>
        <dbReference type="SAM" id="MobiDB-lite"/>
    </source>
</evidence>
<evidence type="ECO:0000313" key="2">
    <source>
        <dbReference type="EMBL" id="QUC18872.1"/>
    </source>
</evidence>
<feature type="region of interest" description="Disordered" evidence="1">
    <location>
        <begin position="140"/>
        <end position="246"/>
    </location>
</feature>
<protein>
    <submittedName>
        <fullName evidence="2">Uncharacterized protein</fullName>
    </submittedName>
</protein>
<dbReference type="GeneID" id="66063891"/>
<dbReference type="AlphaFoldDB" id="A0A8E5MGG5"/>
<name>A0A8E5MGG5_USTVR</name>